<name>A0ABS8TBF0_DATST</name>
<feature type="compositionally biased region" description="Polar residues" evidence="1">
    <location>
        <begin position="1"/>
        <end position="20"/>
    </location>
</feature>
<evidence type="ECO:0000313" key="3">
    <source>
        <dbReference type="Proteomes" id="UP000823775"/>
    </source>
</evidence>
<organism evidence="2 3">
    <name type="scientific">Datura stramonium</name>
    <name type="common">Jimsonweed</name>
    <name type="synonym">Common thornapple</name>
    <dbReference type="NCBI Taxonomy" id="4076"/>
    <lineage>
        <taxon>Eukaryota</taxon>
        <taxon>Viridiplantae</taxon>
        <taxon>Streptophyta</taxon>
        <taxon>Embryophyta</taxon>
        <taxon>Tracheophyta</taxon>
        <taxon>Spermatophyta</taxon>
        <taxon>Magnoliopsida</taxon>
        <taxon>eudicotyledons</taxon>
        <taxon>Gunneridae</taxon>
        <taxon>Pentapetalae</taxon>
        <taxon>asterids</taxon>
        <taxon>lamiids</taxon>
        <taxon>Solanales</taxon>
        <taxon>Solanaceae</taxon>
        <taxon>Solanoideae</taxon>
        <taxon>Datureae</taxon>
        <taxon>Datura</taxon>
    </lineage>
</organism>
<feature type="region of interest" description="Disordered" evidence="1">
    <location>
        <begin position="1"/>
        <end position="25"/>
    </location>
</feature>
<keyword evidence="3" id="KW-1185">Reference proteome</keyword>
<sequence length="92" mass="10193">MASLLQSSTEGYRTTCQVTHPTPDESLVTGKGARLVGDVVGRASDDVNSVAYNELLGTRYVPRKLQTKRPNETQNELWCHLTTRQVGRCQDS</sequence>
<dbReference type="Proteomes" id="UP000823775">
    <property type="component" value="Unassembled WGS sequence"/>
</dbReference>
<gene>
    <name evidence="2" type="ORF">HAX54_007234</name>
</gene>
<reference evidence="2 3" key="1">
    <citation type="journal article" date="2021" name="BMC Genomics">
        <title>Datura genome reveals duplications of psychoactive alkaloid biosynthetic genes and high mutation rate following tissue culture.</title>
        <authorList>
            <person name="Rajewski A."/>
            <person name="Carter-House D."/>
            <person name="Stajich J."/>
            <person name="Litt A."/>
        </authorList>
    </citation>
    <scope>NUCLEOTIDE SEQUENCE [LARGE SCALE GENOMIC DNA]</scope>
    <source>
        <strain evidence="2">AR-01</strain>
    </source>
</reference>
<proteinExistence type="predicted"/>
<evidence type="ECO:0000313" key="2">
    <source>
        <dbReference type="EMBL" id="MCD7468764.1"/>
    </source>
</evidence>
<accession>A0ABS8TBF0</accession>
<evidence type="ECO:0000256" key="1">
    <source>
        <dbReference type="SAM" id="MobiDB-lite"/>
    </source>
</evidence>
<protein>
    <submittedName>
        <fullName evidence="2">Uncharacterized protein</fullName>
    </submittedName>
</protein>
<dbReference type="EMBL" id="JACEIK010001370">
    <property type="protein sequence ID" value="MCD7468764.1"/>
    <property type="molecule type" value="Genomic_DNA"/>
</dbReference>
<comment type="caution">
    <text evidence="2">The sequence shown here is derived from an EMBL/GenBank/DDBJ whole genome shotgun (WGS) entry which is preliminary data.</text>
</comment>